<dbReference type="SUPFAM" id="SSF51735">
    <property type="entry name" value="NAD(P)-binding Rossmann-fold domains"/>
    <property type="match status" value="1"/>
</dbReference>
<comment type="caution">
    <text evidence="2">The sequence shown here is derived from an EMBL/GenBank/DDBJ whole genome shotgun (WGS) entry which is preliminary data.</text>
</comment>
<feature type="domain" description="6-phosphogluconate dehydrogenase NADP-binding" evidence="1">
    <location>
        <begin position="12"/>
        <end position="167"/>
    </location>
</feature>
<proteinExistence type="predicted"/>
<dbReference type="PANTHER" id="PTHR43060">
    <property type="entry name" value="3-HYDROXYISOBUTYRATE DEHYDROGENASE-LIKE 1, MITOCHONDRIAL-RELATED"/>
    <property type="match status" value="1"/>
</dbReference>
<dbReference type="PANTHER" id="PTHR43060:SF15">
    <property type="entry name" value="3-HYDROXYISOBUTYRATE DEHYDROGENASE-LIKE 1, MITOCHONDRIAL-RELATED"/>
    <property type="match status" value="1"/>
</dbReference>
<protein>
    <submittedName>
        <fullName evidence="2">6-phosphogluconate dehydrogenase</fullName>
    </submittedName>
</protein>
<evidence type="ECO:0000313" key="3">
    <source>
        <dbReference type="Proteomes" id="UP000638263"/>
    </source>
</evidence>
<dbReference type="InterPro" id="IPR013328">
    <property type="entry name" value="6PGD_dom2"/>
</dbReference>
<dbReference type="Pfam" id="PF03446">
    <property type="entry name" value="NAD_binding_2"/>
    <property type="match status" value="1"/>
</dbReference>
<evidence type="ECO:0000313" key="2">
    <source>
        <dbReference type="EMBL" id="GGL13788.1"/>
    </source>
</evidence>
<dbReference type="EMBL" id="BMMH01000005">
    <property type="protein sequence ID" value="GGL13788.1"/>
    <property type="molecule type" value="Genomic_DNA"/>
</dbReference>
<dbReference type="Gene3D" id="3.40.50.720">
    <property type="entry name" value="NAD(P)-binding Rossmann-like Domain"/>
    <property type="match status" value="1"/>
</dbReference>
<reference evidence="2" key="1">
    <citation type="journal article" date="2014" name="Int. J. Syst. Evol. Microbiol.">
        <title>Complete genome sequence of Corynebacterium casei LMG S-19264T (=DSM 44701T), isolated from a smear-ripened cheese.</title>
        <authorList>
            <consortium name="US DOE Joint Genome Institute (JGI-PGF)"/>
            <person name="Walter F."/>
            <person name="Albersmeier A."/>
            <person name="Kalinowski J."/>
            <person name="Ruckert C."/>
        </authorList>
    </citation>
    <scope>NUCLEOTIDE SEQUENCE</scope>
    <source>
        <strain evidence="2">CGMCC 4.3508</strain>
    </source>
</reference>
<dbReference type="GO" id="GO:0050661">
    <property type="term" value="F:NADP binding"/>
    <property type="evidence" value="ECO:0007669"/>
    <property type="project" value="InterPro"/>
</dbReference>
<dbReference type="Gene3D" id="1.10.1040.10">
    <property type="entry name" value="N-(1-d-carboxylethyl)-l-norvaline Dehydrogenase, domain 2"/>
    <property type="match status" value="1"/>
</dbReference>
<dbReference type="AlphaFoldDB" id="A0A917RLA0"/>
<accession>A0A917RLA0</accession>
<keyword evidence="3" id="KW-1185">Reference proteome</keyword>
<evidence type="ECO:0000259" key="1">
    <source>
        <dbReference type="Pfam" id="PF03446"/>
    </source>
</evidence>
<sequence length="275" mass="28130">MRMASITAAGPVGFVGAGSMGSPMVARLLGAGVPVELYARRPEVRAKFAEQGVKVHDSAAELARSVGTCIVCLFSGDQLEDLALGDDGLIGNLPAGAVLVNHTTIATATVDRVATAARARDIEFLDAPVSGTSEAITEGKLTVLAGGAAAAVEQAEPYLRTYSAQVLRTGGIGSATRAKLLNNLTFAAHAQVAQSVVGLAAELGLAAEQVVEAFAACSGDSRVFGYLRAQGIDVLSKSVPYIRKDVLAVESDAADLGVDLGLLREIVGRGPLPFS</sequence>
<dbReference type="SUPFAM" id="SSF48179">
    <property type="entry name" value="6-phosphogluconate dehydrogenase C-terminal domain-like"/>
    <property type="match status" value="1"/>
</dbReference>
<organism evidence="2 3">
    <name type="scientific">Nocardia jinanensis</name>
    <dbReference type="NCBI Taxonomy" id="382504"/>
    <lineage>
        <taxon>Bacteria</taxon>
        <taxon>Bacillati</taxon>
        <taxon>Actinomycetota</taxon>
        <taxon>Actinomycetes</taxon>
        <taxon>Mycobacteriales</taxon>
        <taxon>Nocardiaceae</taxon>
        <taxon>Nocardia</taxon>
    </lineage>
</organism>
<dbReference type="Proteomes" id="UP000638263">
    <property type="component" value="Unassembled WGS sequence"/>
</dbReference>
<gene>
    <name evidence="2" type="ORF">GCM10011588_30280</name>
</gene>
<dbReference type="InterPro" id="IPR008927">
    <property type="entry name" value="6-PGluconate_DH-like_C_sf"/>
</dbReference>
<dbReference type="InterPro" id="IPR036291">
    <property type="entry name" value="NAD(P)-bd_dom_sf"/>
</dbReference>
<reference evidence="2" key="2">
    <citation type="submission" date="2020-09" db="EMBL/GenBank/DDBJ databases">
        <authorList>
            <person name="Sun Q."/>
            <person name="Zhou Y."/>
        </authorList>
    </citation>
    <scope>NUCLEOTIDE SEQUENCE</scope>
    <source>
        <strain evidence="2">CGMCC 4.3508</strain>
    </source>
</reference>
<dbReference type="InterPro" id="IPR006115">
    <property type="entry name" value="6PGDH_NADP-bd"/>
</dbReference>
<name>A0A917RLA0_9NOCA</name>